<dbReference type="EMBL" id="JAGSMN010000717">
    <property type="protein sequence ID" value="MBR7676682.1"/>
    <property type="molecule type" value="Genomic_DNA"/>
</dbReference>
<keyword evidence="3" id="KW-1185">Reference proteome</keyword>
<protein>
    <submittedName>
        <fullName evidence="2">Uncharacterized protein</fullName>
    </submittedName>
</protein>
<dbReference type="Proteomes" id="UP000675554">
    <property type="component" value="Unassembled WGS sequence"/>
</dbReference>
<proteinExistence type="predicted"/>
<reference evidence="2" key="1">
    <citation type="submission" date="2021-04" db="EMBL/GenBank/DDBJ databases">
        <title>Sequencing of actinobacteria type strains.</title>
        <authorList>
            <person name="Nguyen G.-S."/>
            <person name="Wentzel A."/>
        </authorList>
    </citation>
    <scope>NUCLEOTIDE SEQUENCE</scope>
    <source>
        <strain evidence="2">DSM 42095</strain>
    </source>
</reference>
<evidence type="ECO:0000313" key="3">
    <source>
        <dbReference type="Proteomes" id="UP000675554"/>
    </source>
</evidence>
<accession>A0A8T4IZV5</accession>
<keyword evidence="1" id="KW-0472">Membrane</keyword>
<organism evidence="2 3">
    <name type="scientific">Streptomyces daliensis</name>
    <dbReference type="NCBI Taxonomy" id="299421"/>
    <lineage>
        <taxon>Bacteria</taxon>
        <taxon>Bacillati</taxon>
        <taxon>Actinomycetota</taxon>
        <taxon>Actinomycetes</taxon>
        <taxon>Kitasatosporales</taxon>
        <taxon>Streptomycetaceae</taxon>
        <taxon>Streptomyces</taxon>
    </lineage>
</organism>
<keyword evidence="1" id="KW-0812">Transmembrane</keyword>
<evidence type="ECO:0000256" key="1">
    <source>
        <dbReference type="SAM" id="Phobius"/>
    </source>
</evidence>
<keyword evidence="1" id="KW-1133">Transmembrane helix</keyword>
<name>A0A8T4IZV5_9ACTN</name>
<comment type="caution">
    <text evidence="2">The sequence shown here is derived from an EMBL/GenBank/DDBJ whole genome shotgun (WGS) entry which is preliminary data.</text>
</comment>
<sequence>LRRTPRWKLTGTLAGWAALLGFVAYAAGSDGGPDAGRLAVLIAAVFALRSLVRWPFTHARTPADPETAAEPARLLRRDRRVTLATGFAVRNTEGDPGLLWVLPWVLLAVWQIVGGRDVVTGWAWAGTVAGATLSTWLYENAVSAWGRYSLARVWFAATGRLPWHLMDFLREAHAKGVLRQAGGVYRFRHIELRNRLAADLPEADAQDADAQEPARYRRWAAALRAALRDALPGAVAGLGVLLLLATGIGLLNTPPVPGPHPYPASLDDVCAPLSRQVLGALMEDPRQVARDETLRQSDDDSDSDVIASGLCVADEQAPFRPEVQVSVKTQTMAGDLGGSGSAQAREQFAVVLDNARKERRSTRGTPPADLTTTVGISSAPTAQVVRRVHAPSLPSSSGTLFMPTARYTARDDNRIVTVEYTEEYGSRERLTAVAESLLRRTLGRDDARDLATVPRSPEPPEDSRLARYQRPEHALHGAVWGRNERSHIWDLGGLTLPFRAPKDLDCQFSDRTKDMPEDAYAYDCENVTDSDLSYERIKNPAVQTGGPRLRLHAAQLNCAKRCPQKTGHAFAESRPGTARLPWRRTDDRRAYYAVRRTEKTYELTVWTAFGGSGGGTRFFWLSARVDRDEAGLAQKIVNSAYTQVGGEG</sequence>
<feature type="transmembrane region" description="Helical" evidence="1">
    <location>
        <begin position="36"/>
        <end position="52"/>
    </location>
</feature>
<feature type="transmembrane region" description="Helical" evidence="1">
    <location>
        <begin position="97"/>
        <end position="113"/>
    </location>
</feature>
<feature type="transmembrane region" description="Helical" evidence="1">
    <location>
        <begin position="119"/>
        <end position="138"/>
    </location>
</feature>
<evidence type="ECO:0000313" key="2">
    <source>
        <dbReference type="EMBL" id="MBR7676682.1"/>
    </source>
</evidence>
<feature type="transmembrane region" description="Helical" evidence="1">
    <location>
        <begin position="230"/>
        <end position="251"/>
    </location>
</feature>
<gene>
    <name evidence="2" type="ORF">KDA82_27490</name>
</gene>
<dbReference type="AlphaFoldDB" id="A0A8T4IZV5"/>
<feature type="non-terminal residue" evidence="2">
    <location>
        <position position="1"/>
    </location>
</feature>